<gene>
    <name evidence="3" type="ORF">S03H2_02488</name>
</gene>
<dbReference type="AlphaFoldDB" id="X1EZ42"/>
<evidence type="ECO:0000313" key="3">
    <source>
        <dbReference type="EMBL" id="GAH25590.1"/>
    </source>
</evidence>
<accession>X1EZ42</accession>
<dbReference type="PANTHER" id="PTHR34106">
    <property type="entry name" value="GLYCOSIDASE"/>
    <property type="match status" value="1"/>
</dbReference>
<dbReference type="PANTHER" id="PTHR34106:SF5">
    <property type="entry name" value="GLYCOSIDASE"/>
    <property type="match status" value="1"/>
</dbReference>
<dbReference type="SUPFAM" id="SSF75005">
    <property type="entry name" value="Arabinanase/levansucrase/invertase"/>
    <property type="match status" value="1"/>
</dbReference>
<evidence type="ECO:0000256" key="1">
    <source>
        <dbReference type="ARBA" id="ARBA00022676"/>
    </source>
</evidence>
<dbReference type="Gene3D" id="2.115.10.20">
    <property type="entry name" value="Glycosyl hydrolase domain, family 43"/>
    <property type="match status" value="1"/>
</dbReference>
<keyword evidence="1" id="KW-0328">Glycosyltransferase</keyword>
<name>X1EZ42_9ZZZZ</name>
<evidence type="ECO:0008006" key="4">
    <source>
        <dbReference type="Google" id="ProtNLM"/>
    </source>
</evidence>
<reference evidence="3" key="1">
    <citation type="journal article" date="2014" name="Front. Microbiol.">
        <title>High frequency of phylogenetically diverse reductive dehalogenase-homologous genes in deep subseafloor sedimentary metagenomes.</title>
        <authorList>
            <person name="Kawai M."/>
            <person name="Futagami T."/>
            <person name="Toyoda A."/>
            <person name="Takaki Y."/>
            <person name="Nishi S."/>
            <person name="Hori S."/>
            <person name="Arai W."/>
            <person name="Tsubouchi T."/>
            <person name="Morono Y."/>
            <person name="Uchiyama I."/>
            <person name="Ito T."/>
            <person name="Fujiyama A."/>
            <person name="Inagaki F."/>
            <person name="Takami H."/>
        </authorList>
    </citation>
    <scope>NUCLEOTIDE SEQUENCE</scope>
    <source>
        <strain evidence="3">Expedition CK06-06</strain>
    </source>
</reference>
<dbReference type="InterPro" id="IPR007184">
    <property type="entry name" value="Mannoside_phosphorylase"/>
</dbReference>
<dbReference type="EMBL" id="BARU01000835">
    <property type="protein sequence ID" value="GAH25590.1"/>
    <property type="molecule type" value="Genomic_DNA"/>
</dbReference>
<sequence>SIAYMHRVESDIQIDYFSSFEELLDAKSWTDYKKKVKSSKVLRPVFPWEREKIGGGVPPIRTDKGWLLIYHGVESSSGIRSISVYRAGAALLSLDNPSDVVARLPYPILEPEEEYERNGDVNNVVFPMGGYIYNGELYISYGGADRCIALAKMHLKELIDELLRHPVH</sequence>
<dbReference type="InterPro" id="IPR023296">
    <property type="entry name" value="Glyco_hydro_beta-prop_sf"/>
</dbReference>
<proteinExistence type="predicted"/>
<feature type="non-terminal residue" evidence="3">
    <location>
        <position position="1"/>
    </location>
</feature>
<evidence type="ECO:0000256" key="2">
    <source>
        <dbReference type="ARBA" id="ARBA00022679"/>
    </source>
</evidence>
<comment type="caution">
    <text evidence="3">The sequence shown here is derived from an EMBL/GenBank/DDBJ whole genome shotgun (WGS) entry which is preliminary data.</text>
</comment>
<protein>
    <recommendedName>
        <fullName evidence="4">Glycosidase</fullName>
    </recommendedName>
</protein>
<organism evidence="3">
    <name type="scientific">marine sediment metagenome</name>
    <dbReference type="NCBI Taxonomy" id="412755"/>
    <lineage>
        <taxon>unclassified sequences</taxon>
        <taxon>metagenomes</taxon>
        <taxon>ecological metagenomes</taxon>
    </lineage>
</organism>
<dbReference type="GO" id="GO:0016757">
    <property type="term" value="F:glycosyltransferase activity"/>
    <property type="evidence" value="ECO:0007669"/>
    <property type="project" value="UniProtKB-KW"/>
</dbReference>
<dbReference type="Pfam" id="PF04041">
    <property type="entry name" value="Glyco_hydro_130"/>
    <property type="match status" value="1"/>
</dbReference>
<keyword evidence="2" id="KW-0808">Transferase</keyword>